<organism evidence="2">
    <name type="scientific">Methyloraptor flagellatus</name>
    <dbReference type="NCBI Taxonomy" id="3162530"/>
    <lineage>
        <taxon>Bacteria</taxon>
        <taxon>Pseudomonadati</taxon>
        <taxon>Pseudomonadota</taxon>
        <taxon>Alphaproteobacteria</taxon>
        <taxon>Hyphomicrobiales</taxon>
        <taxon>Ancalomicrobiaceae</taxon>
        <taxon>Methyloraptor</taxon>
    </lineage>
</organism>
<proteinExistence type="predicted"/>
<dbReference type="AlphaFoldDB" id="A0AAU7XA90"/>
<dbReference type="RefSeq" id="WP_407049947.1">
    <property type="nucleotide sequence ID" value="NZ_CP158568.1"/>
</dbReference>
<accession>A0AAU7XA90</accession>
<feature type="transmembrane region" description="Helical" evidence="1">
    <location>
        <begin position="45"/>
        <end position="66"/>
    </location>
</feature>
<keyword evidence="1" id="KW-0472">Membrane</keyword>
<keyword evidence="1" id="KW-1133">Transmembrane helix</keyword>
<gene>
    <name evidence="2" type="ORF">ABS361_00660</name>
</gene>
<reference evidence="2" key="1">
    <citation type="submission" date="2024-06" db="EMBL/GenBank/DDBJ databases">
        <title>Methylostella associata gen. nov., sp. nov., a novel Ancalomicrobiaceae-affiliated facultatively methylotrophic bacteria that feed on methanotrophs of the genus Methylococcus.</title>
        <authorList>
            <person name="Saltykova V."/>
            <person name="Danilova O.V."/>
            <person name="Oshkin I.Y."/>
            <person name="Belova S.E."/>
            <person name="Pimenov N.V."/>
            <person name="Dedysh S.N."/>
        </authorList>
    </citation>
    <scope>NUCLEOTIDE SEQUENCE</scope>
    <source>
        <strain evidence="2">S20</strain>
    </source>
</reference>
<evidence type="ECO:0000313" key="2">
    <source>
        <dbReference type="EMBL" id="XBY44855.1"/>
    </source>
</evidence>
<name>A0AAU7XA90_9HYPH</name>
<protein>
    <submittedName>
        <fullName evidence="2">Uncharacterized protein</fullName>
    </submittedName>
</protein>
<sequence length="97" mass="9936">MVSIAAASVLVGISAGLCCRLQGLVLICMLGACGHFAFSGLHETAILNAVLTVVALQVGFFVAIVVTAMELDRSPEPIAVRATEKKQAGGEPAARRG</sequence>
<dbReference type="KEGG" id="mflg:ABS361_00660"/>
<keyword evidence="1" id="KW-0812">Transmembrane</keyword>
<evidence type="ECO:0000256" key="1">
    <source>
        <dbReference type="SAM" id="Phobius"/>
    </source>
</evidence>
<dbReference type="EMBL" id="CP158568">
    <property type="protein sequence ID" value="XBY44855.1"/>
    <property type="molecule type" value="Genomic_DNA"/>
</dbReference>